<evidence type="ECO:0000313" key="16">
    <source>
        <dbReference type="EMBL" id="KAF6810360.1"/>
    </source>
</evidence>
<evidence type="ECO:0000256" key="4">
    <source>
        <dbReference type="ARBA" id="ARBA00022741"/>
    </source>
</evidence>
<feature type="compositionally biased region" description="Low complexity" evidence="13">
    <location>
        <begin position="592"/>
        <end position="601"/>
    </location>
</feature>
<keyword evidence="8" id="KW-1133">Transmembrane helix</keyword>
<dbReference type="SMART" id="SM00382">
    <property type="entry name" value="AAA"/>
    <property type="match status" value="1"/>
</dbReference>
<organism evidence="16 17">
    <name type="scientific">Colletotrichum plurivorum</name>
    <dbReference type="NCBI Taxonomy" id="2175906"/>
    <lineage>
        <taxon>Eukaryota</taxon>
        <taxon>Fungi</taxon>
        <taxon>Dikarya</taxon>
        <taxon>Ascomycota</taxon>
        <taxon>Pezizomycotina</taxon>
        <taxon>Sordariomycetes</taxon>
        <taxon>Hypocreomycetidae</taxon>
        <taxon>Glomerellales</taxon>
        <taxon>Glomerellaceae</taxon>
        <taxon>Colletotrichum</taxon>
        <taxon>Colletotrichum orchidearum species complex</taxon>
    </lineage>
</organism>
<feature type="region of interest" description="Disordered" evidence="13">
    <location>
        <begin position="551"/>
        <end position="648"/>
    </location>
</feature>
<comment type="caution">
    <text evidence="16">The sequence shown here is derived from an EMBL/GenBank/DDBJ whole genome shotgun (WGS) entry which is preliminary data.</text>
</comment>
<dbReference type="Gene3D" id="3.40.50.300">
    <property type="entry name" value="P-loop containing nucleotide triphosphate hydrolases"/>
    <property type="match status" value="1"/>
</dbReference>
<dbReference type="PANTHER" id="PTHR23070">
    <property type="entry name" value="BCS1 AAA-TYPE ATPASE"/>
    <property type="match status" value="1"/>
</dbReference>
<feature type="region of interest" description="Disordered" evidence="13">
    <location>
        <begin position="470"/>
        <end position="497"/>
    </location>
</feature>
<evidence type="ECO:0000259" key="15">
    <source>
        <dbReference type="SMART" id="SM01024"/>
    </source>
</evidence>
<keyword evidence="4 12" id="KW-0547">Nucleotide-binding</keyword>
<dbReference type="PROSITE" id="PS00674">
    <property type="entry name" value="AAA"/>
    <property type="match status" value="1"/>
</dbReference>
<dbReference type="AlphaFoldDB" id="A0A8H6JD46"/>
<dbReference type="EMBL" id="WIGO01000500">
    <property type="protein sequence ID" value="KAF6810360.1"/>
    <property type="molecule type" value="Genomic_DNA"/>
</dbReference>
<accession>A0A8H6JD46</accession>
<dbReference type="InterPro" id="IPR003593">
    <property type="entry name" value="AAA+_ATPase"/>
</dbReference>
<feature type="domain" description="AAA+ ATPase" evidence="14">
    <location>
        <begin position="291"/>
        <end position="446"/>
    </location>
</feature>
<keyword evidence="10" id="KW-0472">Membrane</keyword>
<dbReference type="GO" id="GO:0005743">
    <property type="term" value="C:mitochondrial inner membrane"/>
    <property type="evidence" value="ECO:0007669"/>
    <property type="project" value="UniProtKB-SubCell"/>
</dbReference>
<feature type="domain" description="BCS1 N-terminal" evidence="15">
    <location>
        <begin position="60"/>
        <end position="258"/>
    </location>
</feature>
<dbReference type="GO" id="GO:0016887">
    <property type="term" value="F:ATP hydrolysis activity"/>
    <property type="evidence" value="ECO:0007669"/>
    <property type="project" value="InterPro"/>
</dbReference>
<dbReference type="GO" id="GO:0005524">
    <property type="term" value="F:ATP binding"/>
    <property type="evidence" value="ECO:0007669"/>
    <property type="project" value="UniProtKB-KW"/>
</dbReference>
<dbReference type="Pfam" id="PF00004">
    <property type="entry name" value="AAA"/>
    <property type="match status" value="2"/>
</dbReference>
<name>A0A8H6JD46_9PEZI</name>
<evidence type="ECO:0000256" key="6">
    <source>
        <dbReference type="ARBA" id="ARBA00022801"/>
    </source>
</evidence>
<sequence length="648" mass="72288">METMSSSASEGPMNNSQFHANQSPPQLAILDFFFPGFSVFSTAFQKYLGIDLNVYIPLVILCGGATFAWRYFSDYVWEKIDAYLMSTVEVRTDDEIYNILMSWVASQRFAKNSRRFVVNTNLNSRSWFLWRWDHDDDDDDNNSGDMATEHSPRKKPLAYTPSFGSHTFWYRGHLLLFKRSQNQQQASYLVISEREEISVSCFGRNPWILKELLQEARSEYLKKDSQKTMIYRGSTRAGTAEPTWQRCMARTSRPFSTVILNEKTKKELVEDVADYLSPATRKWYSNRGIPWRRGYLLSGPPGTGKSSLSLALAGFFKMRIYIVSLNSISANEENLASLFAELPRRCVVLLEDIDTAGLTHTREESSLVDSSYSKEGSAEMVSGQITPGVAVNAAAPPSRLSLSGLLNILDGVASQEGRVLIMTTNHIEKLDKALIRPGRVDMVVKFTMADEEIIGAIFLAIFAPLEGDDEEKPQAKPVVKDTGTGSAELAEEEVNRTTETRAHIDKLSRQFVIKIPAHEFSPAEIQGFLMKHKRSAEAAIAGADDWVVQTRKEKKEKELKVAEERRKTEAREKEAEKSKNEKEAKPDGSGTGTCTGTDSGTPALVTVTSTVEDGLPEEEPPAVDGQVESGGKEGNRKRDSGYGTPVET</sequence>
<evidence type="ECO:0000256" key="8">
    <source>
        <dbReference type="ARBA" id="ARBA00022989"/>
    </source>
</evidence>
<evidence type="ECO:0000256" key="2">
    <source>
        <dbReference type="ARBA" id="ARBA00007448"/>
    </source>
</evidence>
<evidence type="ECO:0000256" key="12">
    <source>
        <dbReference type="RuleBase" id="RU003651"/>
    </source>
</evidence>
<dbReference type="InterPro" id="IPR014851">
    <property type="entry name" value="BCS1_N"/>
</dbReference>
<dbReference type="InterPro" id="IPR027417">
    <property type="entry name" value="P-loop_NTPase"/>
</dbReference>
<comment type="catalytic activity">
    <reaction evidence="11">
        <text>ATP + H2O = ADP + phosphate + H(+)</text>
        <dbReference type="Rhea" id="RHEA:13065"/>
        <dbReference type="ChEBI" id="CHEBI:15377"/>
        <dbReference type="ChEBI" id="CHEBI:15378"/>
        <dbReference type="ChEBI" id="CHEBI:30616"/>
        <dbReference type="ChEBI" id="CHEBI:43474"/>
        <dbReference type="ChEBI" id="CHEBI:456216"/>
    </reaction>
    <physiologicalReaction direction="left-to-right" evidence="11">
        <dbReference type="Rhea" id="RHEA:13066"/>
    </physiologicalReaction>
</comment>
<keyword evidence="9" id="KW-0496">Mitochondrion</keyword>
<keyword evidence="5" id="KW-0999">Mitochondrion inner membrane</keyword>
<dbReference type="Pfam" id="PF08740">
    <property type="entry name" value="BCS1_N"/>
    <property type="match status" value="1"/>
</dbReference>
<feature type="compositionally biased region" description="Basic and acidic residues" evidence="13">
    <location>
        <begin position="551"/>
        <end position="586"/>
    </location>
</feature>
<dbReference type="InterPro" id="IPR003959">
    <property type="entry name" value="ATPase_AAA_core"/>
</dbReference>
<keyword evidence="7 12" id="KW-0067">ATP-binding</keyword>
<dbReference type="InterPro" id="IPR050747">
    <property type="entry name" value="Mitochondrial_chaperone_BCS1"/>
</dbReference>
<evidence type="ECO:0000256" key="1">
    <source>
        <dbReference type="ARBA" id="ARBA00004434"/>
    </source>
</evidence>
<dbReference type="InterPro" id="IPR003960">
    <property type="entry name" value="ATPase_AAA_CS"/>
</dbReference>
<keyword evidence="3" id="KW-0812">Transmembrane</keyword>
<evidence type="ECO:0000256" key="9">
    <source>
        <dbReference type="ARBA" id="ARBA00023128"/>
    </source>
</evidence>
<reference evidence="16" key="1">
    <citation type="journal article" date="2020" name="Phytopathology">
        <title>Genome Sequence Resources of Colletotrichum truncatum, C. plurivorum, C. musicola, and C. sojae: Four Species Pathogenic to Soybean (Glycine max).</title>
        <authorList>
            <person name="Rogerio F."/>
            <person name="Boufleur T.R."/>
            <person name="Ciampi-Guillardi M."/>
            <person name="Sukno S.A."/>
            <person name="Thon M.R."/>
            <person name="Massola Junior N.S."/>
            <person name="Baroncelli R."/>
        </authorList>
    </citation>
    <scope>NUCLEOTIDE SEQUENCE</scope>
    <source>
        <strain evidence="16">LFN00145</strain>
    </source>
</reference>
<evidence type="ECO:0000256" key="10">
    <source>
        <dbReference type="ARBA" id="ARBA00023136"/>
    </source>
</evidence>
<evidence type="ECO:0000256" key="13">
    <source>
        <dbReference type="SAM" id="MobiDB-lite"/>
    </source>
</evidence>
<dbReference type="Pfam" id="PF25426">
    <property type="entry name" value="AAA_lid_BCS1"/>
    <property type="match status" value="1"/>
</dbReference>
<gene>
    <name evidence="16" type="ORF">CPLU01_15323</name>
</gene>
<evidence type="ECO:0000256" key="3">
    <source>
        <dbReference type="ARBA" id="ARBA00022692"/>
    </source>
</evidence>
<evidence type="ECO:0000256" key="5">
    <source>
        <dbReference type="ARBA" id="ARBA00022792"/>
    </source>
</evidence>
<dbReference type="SUPFAM" id="SSF52540">
    <property type="entry name" value="P-loop containing nucleoside triphosphate hydrolases"/>
    <property type="match status" value="1"/>
</dbReference>
<proteinExistence type="inferred from homology"/>
<keyword evidence="17" id="KW-1185">Reference proteome</keyword>
<dbReference type="InterPro" id="IPR057495">
    <property type="entry name" value="AAA_lid_BCS1"/>
</dbReference>
<evidence type="ECO:0000256" key="7">
    <source>
        <dbReference type="ARBA" id="ARBA00022840"/>
    </source>
</evidence>
<evidence type="ECO:0000256" key="11">
    <source>
        <dbReference type="ARBA" id="ARBA00048778"/>
    </source>
</evidence>
<protein>
    <submittedName>
        <fullName evidence="16">Mitochondrial chaperone BCS1</fullName>
    </submittedName>
</protein>
<feature type="compositionally biased region" description="Basic and acidic residues" evidence="13">
    <location>
        <begin position="630"/>
        <end position="640"/>
    </location>
</feature>
<evidence type="ECO:0000259" key="14">
    <source>
        <dbReference type="SMART" id="SM00382"/>
    </source>
</evidence>
<dbReference type="Proteomes" id="UP000654918">
    <property type="component" value="Unassembled WGS sequence"/>
</dbReference>
<comment type="similarity">
    <text evidence="2">Belongs to the AAA ATPase family. BCS1 subfamily.</text>
</comment>
<dbReference type="SMART" id="SM01024">
    <property type="entry name" value="BCS1_N"/>
    <property type="match status" value="1"/>
</dbReference>
<keyword evidence="6" id="KW-0378">Hydrolase</keyword>
<evidence type="ECO:0000313" key="17">
    <source>
        <dbReference type="Proteomes" id="UP000654918"/>
    </source>
</evidence>
<comment type="subcellular location">
    <subcellularLocation>
        <location evidence="1">Mitochondrion inner membrane</location>
        <topology evidence="1">Single-pass membrane protein</topology>
    </subcellularLocation>
</comment>